<dbReference type="SUPFAM" id="SSF103481">
    <property type="entry name" value="Multidrug resistance efflux transporter EmrE"/>
    <property type="match status" value="2"/>
</dbReference>
<dbReference type="GO" id="GO:0005886">
    <property type="term" value="C:plasma membrane"/>
    <property type="evidence" value="ECO:0007669"/>
    <property type="project" value="UniProtKB-SubCell"/>
</dbReference>
<keyword evidence="2" id="KW-1003">Cell membrane</keyword>
<evidence type="ECO:0000256" key="6">
    <source>
        <dbReference type="SAM" id="Phobius"/>
    </source>
</evidence>
<sequence length="307" mass="34354">MMGQLSKYQKWAFVLPLIAVLIWSLNIAVTRYVADYISPVSISFYRWFVAFIILTPFMLPKVWRQRAVIRPLIPKLAVLSAFGMVLYQGLSYTAAHYTTATNMGIVNAFVPIFTIFISYFILKDAPNRFAIFGSLLSFAGLIYVMSQGHLSNLFDQGGHWGDAVMVLAVGFYAFYGVFLKKWQLQLPLLSSLYVQIGFALLYHVPFLLWFGLDGINAQNAASVLYAGMFPSLIAPLLWMVAVQAIGPNRTSIFMNLMPVFTAIIASFWLSEHWTIYHTIGGLMILMGIIMAQKKTVKVSAPLAESAS</sequence>
<feature type="transmembrane region" description="Helical" evidence="6">
    <location>
        <begin position="12"/>
        <end position="34"/>
    </location>
</feature>
<name>N8WFB2_9GAMM</name>
<feature type="transmembrane region" description="Helical" evidence="6">
    <location>
        <begin position="252"/>
        <end position="269"/>
    </location>
</feature>
<dbReference type="PANTHER" id="PTHR42920">
    <property type="entry name" value="OS03G0707200 PROTEIN-RELATED"/>
    <property type="match status" value="1"/>
</dbReference>
<dbReference type="AlphaFoldDB" id="N8WFB2"/>
<dbReference type="PATRIC" id="fig|1144672.3.peg.378"/>
<evidence type="ECO:0000256" key="4">
    <source>
        <dbReference type="ARBA" id="ARBA00022989"/>
    </source>
</evidence>
<evidence type="ECO:0000256" key="3">
    <source>
        <dbReference type="ARBA" id="ARBA00022692"/>
    </source>
</evidence>
<dbReference type="EMBL" id="APPH01000004">
    <property type="protein sequence ID" value="ENV10621.1"/>
    <property type="molecule type" value="Genomic_DNA"/>
</dbReference>
<gene>
    <name evidence="8" type="ORF">F966_00387</name>
</gene>
<dbReference type="STRING" id="1144672.F966_00387"/>
<feature type="domain" description="EamA" evidence="7">
    <location>
        <begin position="160"/>
        <end position="290"/>
    </location>
</feature>
<feature type="transmembrane region" description="Helical" evidence="6">
    <location>
        <begin position="40"/>
        <end position="60"/>
    </location>
</feature>
<evidence type="ECO:0000259" key="7">
    <source>
        <dbReference type="Pfam" id="PF00892"/>
    </source>
</evidence>
<dbReference type="Pfam" id="PF00892">
    <property type="entry name" value="EamA"/>
    <property type="match status" value="2"/>
</dbReference>
<feature type="domain" description="EamA" evidence="7">
    <location>
        <begin position="11"/>
        <end position="145"/>
    </location>
</feature>
<reference evidence="8 9" key="1">
    <citation type="submission" date="2013-02" db="EMBL/GenBank/DDBJ databases">
        <title>The Genome Sequence of Acinetobacter sp. CIP 56.2.</title>
        <authorList>
            <consortium name="The Broad Institute Genome Sequencing Platform"/>
            <consortium name="The Broad Institute Genome Sequencing Center for Infectious Disease"/>
            <person name="Cerqueira G."/>
            <person name="Feldgarden M."/>
            <person name="Courvalin P."/>
            <person name="Perichon B."/>
            <person name="Grillot-Courvalin C."/>
            <person name="Clermont D."/>
            <person name="Rocha E."/>
            <person name="Yoon E.-J."/>
            <person name="Nemec A."/>
            <person name="Walker B."/>
            <person name="Young S.K."/>
            <person name="Zeng Q."/>
            <person name="Gargeya S."/>
            <person name="Fitzgerald M."/>
            <person name="Haas B."/>
            <person name="Abouelleil A."/>
            <person name="Alvarado L."/>
            <person name="Arachchi H.M."/>
            <person name="Berlin A.M."/>
            <person name="Chapman S.B."/>
            <person name="Dewar J."/>
            <person name="Goldberg J."/>
            <person name="Griggs A."/>
            <person name="Gujja S."/>
            <person name="Hansen M."/>
            <person name="Howarth C."/>
            <person name="Imamovic A."/>
            <person name="Larimer J."/>
            <person name="McCowan C."/>
            <person name="Murphy C."/>
            <person name="Neiman D."/>
            <person name="Pearson M."/>
            <person name="Priest M."/>
            <person name="Roberts A."/>
            <person name="Saif S."/>
            <person name="Shea T."/>
            <person name="Sisk P."/>
            <person name="Sykes S."/>
            <person name="Wortman J."/>
            <person name="Nusbaum C."/>
            <person name="Birren B."/>
        </authorList>
    </citation>
    <scope>NUCLEOTIDE SEQUENCE [LARGE SCALE GENOMIC DNA]</scope>
    <source>
        <strain evidence="8 9">CIP 56.2</strain>
    </source>
</reference>
<protein>
    <recommendedName>
        <fullName evidence="7">EamA domain-containing protein</fullName>
    </recommendedName>
</protein>
<proteinExistence type="predicted"/>
<accession>N8WFB2</accession>
<feature type="transmembrane region" description="Helical" evidence="6">
    <location>
        <begin position="102"/>
        <end position="122"/>
    </location>
</feature>
<dbReference type="InterPro" id="IPR051258">
    <property type="entry name" value="Diverse_Substrate_Transporter"/>
</dbReference>
<keyword evidence="4 6" id="KW-1133">Transmembrane helix</keyword>
<evidence type="ECO:0000256" key="5">
    <source>
        <dbReference type="ARBA" id="ARBA00023136"/>
    </source>
</evidence>
<dbReference type="PANTHER" id="PTHR42920:SF11">
    <property type="entry name" value="INNER MEMBRANE PROTEIN YTFF"/>
    <property type="match status" value="1"/>
</dbReference>
<feature type="transmembrane region" description="Helical" evidence="6">
    <location>
        <begin position="72"/>
        <end position="90"/>
    </location>
</feature>
<dbReference type="InterPro" id="IPR000620">
    <property type="entry name" value="EamA_dom"/>
</dbReference>
<comment type="caution">
    <text evidence="8">The sequence shown here is derived from an EMBL/GenBank/DDBJ whole genome shotgun (WGS) entry which is preliminary data.</text>
</comment>
<organism evidence="8 9">
    <name type="scientific">Acinetobacter higginsii</name>
    <dbReference type="NCBI Taxonomy" id="70347"/>
    <lineage>
        <taxon>Bacteria</taxon>
        <taxon>Pseudomonadati</taxon>
        <taxon>Pseudomonadota</taxon>
        <taxon>Gammaproteobacteria</taxon>
        <taxon>Moraxellales</taxon>
        <taxon>Moraxellaceae</taxon>
        <taxon>Acinetobacter</taxon>
    </lineage>
</organism>
<dbReference type="Proteomes" id="UP000013209">
    <property type="component" value="Unassembled WGS sequence"/>
</dbReference>
<dbReference type="InterPro" id="IPR037185">
    <property type="entry name" value="EmrE-like"/>
</dbReference>
<dbReference type="HOGENOM" id="CLU_033863_4_4_6"/>
<feature type="transmembrane region" description="Helical" evidence="6">
    <location>
        <begin position="275"/>
        <end position="291"/>
    </location>
</feature>
<dbReference type="eggNOG" id="COG0697">
    <property type="taxonomic scope" value="Bacteria"/>
</dbReference>
<keyword evidence="5 6" id="KW-0472">Membrane</keyword>
<keyword evidence="3 6" id="KW-0812">Transmembrane</keyword>
<evidence type="ECO:0000313" key="8">
    <source>
        <dbReference type="EMBL" id="ENV10621.1"/>
    </source>
</evidence>
<evidence type="ECO:0000256" key="2">
    <source>
        <dbReference type="ARBA" id="ARBA00022475"/>
    </source>
</evidence>
<evidence type="ECO:0000256" key="1">
    <source>
        <dbReference type="ARBA" id="ARBA00004651"/>
    </source>
</evidence>
<feature type="transmembrane region" description="Helical" evidence="6">
    <location>
        <begin position="158"/>
        <end position="179"/>
    </location>
</feature>
<evidence type="ECO:0000313" key="9">
    <source>
        <dbReference type="Proteomes" id="UP000013209"/>
    </source>
</evidence>
<feature type="transmembrane region" description="Helical" evidence="6">
    <location>
        <begin position="129"/>
        <end position="146"/>
    </location>
</feature>
<feature type="transmembrane region" description="Helical" evidence="6">
    <location>
        <begin position="224"/>
        <end position="245"/>
    </location>
</feature>
<feature type="transmembrane region" description="Helical" evidence="6">
    <location>
        <begin position="191"/>
        <end position="212"/>
    </location>
</feature>
<comment type="subcellular location">
    <subcellularLocation>
        <location evidence="1">Cell membrane</location>
        <topology evidence="1">Multi-pass membrane protein</topology>
    </subcellularLocation>
</comment>